<evidence type="ECO:0000313" key="5">
    <source>
        <dbReference type="Proteomes" id="UP000663877"/>
    </source>
</evidence>
<name>A0A814FXK2_9BILA</name>
<comment type="caution">
    <text evidence="3">The sequence shown here is derived from an EMBL/GenBank/DDBJ whole genome shotgun (WGS) entry which is preliminary data.</text>
</comment>
<dbReference type="Proteomes" id="UP000663877">
    <property type="component" value="Unassembled WGS sequence"/>
</dbReference>
<dbReference type="InterPro" id="IPR011042">
    <property type="entry name" value="6-blade_b-propeller_TolB-like"/>
</dbReference>
<keyword evidence="1" id="KW-0677">Repeat</keyword>
<reference evidence="3" key="1">
    <citation type="submission" date="2021-02" db="EMBL/GenBank/DDBJ databases">
        <authorList>
            <person name="Nowell W R."/>
        </authorList>
    </citation>
    <scope>NUCLEOTIDE SEQUENCE</scope>
</reference>
<protein>
    <submittedName>
        <fullName evidence="3">Uncharacterized protein</fullName>
    </submittedName>
</protein>
<proteinExistence type="predicted"/>
<evidence type="ECO:0000313" key="3">
    <source>
        <dbReference type="EMBL" id="CAF0991415.1"/>
    </source>
</evidence>
<evidence type="ECO:0000313" key="2">
    <source>
        <dbReference type="EMBL" id="CAF0925926.1"/>
    </source>
</evidence>
<accession>A0A814FXK2</accession>
<dbReference type="EMBL" id="CAJNOM010000051">
    <property type="protein sequence ID" value="CAF0925926.1"/>
    <property type="molecule type" value="Genomic_DNA"/>
</dbReference>
<dbReference type="Pfam" id="PF01436">
    <property type="entry name" value="NHL"/>
    <property type="match status" value="1"/>
</dbReference>
<dbReference type="Proteomes" id="UP000663832">
    <property type="component" value="Unassembled WGS sequence"/>
</dbReference>
<dbReference type="EMBL" id="CAJNOI010000068">
    <property type="protein sequence ID" value="CAF0991415.1"/>
    <property type="molecule type" value="Genomic_DNA"/>
</dbReference>
<organism evidence="3 5">
    <name type="scientific">Adineta steineri</name>
    <dbReference type="NCBI Taxonomy" id="433720"/>
    <lineage>
        <taxon>Eukaryota</taxon>
        <taxon>Metazoa</taxon>
        <taxon>Spiralia</taxon>
        <taxon>Gnathifera</taxon>
        <taxon>Rotifera</taxon>
        <taxon>Eurotatoria</taxon>
        <taxon>Bdelloidea</taxon>
        <taxon>Adinetida</taxon>
        <taxon>Adinetidae</taxon>
        <taxon>Adineta</taxon>
    </lineage>
</organism>
<evidence type="ECO:0000256" key="1">
    <source>
        <dbReference type="ARBA" id="ARBA00022737"/>
    </source>
</evidence>
<dbReference type="Gene3D" id="2.120.10.30">
    <property type="entry name" value="TolB, C-terminal domain"/>
    <property type="match status" value="1"/>
</dbReference>
<dbReference type="AlphaFoldDB" id="A0A814FXK2"/>
<dbReference type="InterPro" id="IPR001258">
    <property type="entry name" value="NHL_repeat"/>
</dbReference>
<dbReference type="SUPFAM" id="SSF101898">
    <property type="entry name" value="NHL repeat"/>
    <property type="match status" value="1"/>
</dbReference>
<keyword evidence="4" id="KW-1185">Reference proteome</keyword>
<sequence>MKRGDERATIVEGGNGLRNHLNQLNYPTLIFVDEDSSLYVSDRNNNRVMKWRKNAKEGTVVADGNGQGKELNQLHYPNSLSFDDEENLYVVDSYNHRILRYEKCFD</sequence>
<evidence type="ECO:0000313" key="4">
    <source>
        <dbReference type="Proteomes" id="UP000663832"/>
    </source>
</evidence>
<dbReference type="OrthoDB" id="10267863at2759"/>
<gene>
    <name evidence="3" type="ORF">BJG266_LOCUS15416</name>
    <name evidence="2" type="ORF">QVE165_LOCUS10816</name>
</gene>